<feature type="chain" id="PRO_5045248254" description="Circumsporozoite protein" evidence="2">
    <location>
        <begin position="18"/>
        <end position="88"/>
    </location>
</feature>
<evidence type="ECO:0000313" key="3">
    <source>
        <dbReference type="EMBL" id="MCL6729521.1"/>
    </source>
</evidence>
<organism evidence="3 4">
    <name type="scientific">Sphingomonas hankyongi</name>
    <dbReference type="NCBI Taxonomy" id="2908209"/>
    <lineage>
        <taxon>Bacteria</taxon>
        <taxon>Pseudomonadati</taxon>
        <taxon>Pseudomonadota</taxon>
        <taxon>Alphaproteobacteria</taxon>
        <taxon>Sphingomonadales</taxon>
        <taxon>Sphingomonadaceae</taxon>
        <taxon>Sphingomonas</taxon>
    </lineage>
</organism>
<evidence type="ECO:0008006" key="5">
    <source>
        <dbReference type="Google" id="ProtNLM"/>
    </source>
</evidence>
<accession>A0ABT0S1B9</accession>
<comment type="caution">
    <text evidence="3">The sequence shown here is derived from an EMBL/GenBank/DDBJ whole genome shotgun (WGS) entry which is preliminary data.</text>
</comment>
<name>A0ABT0S1B9_9SPHN</name>
<sequence>MKLRVFALVGTTALTLAACSSNNEDTVNNAEMNQPAADLNALSNDAATDAANAEAEALGAQQQQLEQENASDNTVNPADADEQNVSGM</sequence>
<dbReference type="RefSeq" id="WP_249831018.1">
    <property type="nucleotide sequence ID" value="NZ_JAMGBE010000002.1"/>
</dbReference>
<protein>
    <recommendedName>
        <fullName evidence="5">Circumsporozoite protein</fullName>
    </recommendedName>
</protein>
<keyword evidence="4" id="KW-1185">Reference proteome</keyword>
<dbReference type="PROSITE" id="PS51257">
    <property type="entry name" value="PROKAR_LIPOPROTEIN"/>
    <property type="match status" value="1"/>
</dbReference>
<feature type="region of interest" description="Disordered" evidence="1">
    <location>
        <begin position="50"/>
        <end position="88"/>
    </location>
</feature>
<evidence type="ECO:0000313" key="4">
    <source>
        <dbReference type="Proteomes" id="UP001165342"/>
    </source>
</evidence>
<evidence type="ECO:0000256" key="1">
    <source>
        <dbReference type="SAM" id="MobiDB-lite"/>
    </source>
</evidence>
<feature type="compositionally biased region" description="Low complexity" evidence="1">
    <location>
        <begin position="50"/>
        <end position="72"/>
    </location>
</feature>
<keyword evidence="2" id="KW-0732">Signal</keyword>
<reference evidence="3" key="1">
    <citation type="submission" date="2022-05" db="EMBL/GenBank/DDBJ databases">
        <authorList>
            <person name="Jo J.-H."/>
            <person name="Im W.-T."/>
        </authorList>
    </citation>
    <scope>NUCLEOTIDE SEQUENCE</scope>
    <source>
        <strain evidence="3">SE220</strain>
    </source>
</reference>
<proteinExistence type="predicted"/>
<evidence type="ECO:0000256" key="2">
    <source>
        <dbReference type="SAM" id="SignalP"/>
    </source>
</evidence>
<gene>
    <name evidence="3" type="ORF">LZ538_05545</name>
</gene>
<feature type="signal peptide" evidence="2">
    <location>
        <begin position="1"/>
        <end position="17"/>
    </location>
</feature>
<dbReference type="EMBL" id="JAMGBE010000002">
    <property type="protein sequence ID" value="MCL6729521.1"/>
    <property type="molecule type" value="Genomic_DNA"/>
</dbReference>
<dbReference type="Proteomes" id="UP001165342">
    <property type="component" value="Unassembled WGS sequence"/>
</dbReference>